<feature type="chain" id="PRO_5040447909" evidence="1">
    <location>
        <begin position="29"/>
        <end position="322"/>
    </location>
</feature>
<protein>
    <submittedName>
        <fullName evidence="3">Class II aldolase and Adducin N-terminal domain-containing protein</fullName>
    </submittedName>
</protein>
<evidence type="ECO:0000313" key="4">
    <source>
        <dbReference type="Proteomes" id="UP000756346"/>
    </source>
</evidence>
<dbReference type="RefSeq" id="XP_046008688.1">
    <property type="nucleotide sequence ID" value="XM_046148731.1"/>
</dbReference>
<feature type="domain" description="Class II aldolase/adducin N-terminal" evidence="2">
    <location>
        <begin position="39"/>
        <end position="249"/>
    </location>
</feature>
<sequence length="322" mass="35915">MPSPLSRLGLRWAQLFVAVLLLAHQCAAKDSLKLSEAKRKYITACHILDYHDIVDAFGHASIRNPDDNSTFIMERLIASALVADDRDLALYHISDGSPVRPQDVGMARGERFIHSEILKRFSGLNACVHAHTVAVLPYSTSDVPFLPVYHMVGYLGFDVPLWDIVPLYNATDIQDNLVSNTRFGASLAQAFDANGTFPGGNETFYGGNGTFPRHVLVLMKQHGFVTCAATIEEATYQAVYAKDAALVETGQLELRHAYHGTGVESSGGVNALSPKQVEGMRNFPARFRDTYWEYWVRQVEVEPLYQNNIERRFGGFYLADWP</sequence>
<gene>
    <name evidence="3" type="ORF">B0I36DRAFT_166231</name>
</gene>
<dbReference type="Gene3D" id="3.40.225.10">
    <property type="entry name" value="Class II aldolase/adducin N-terminal domain"/>
    <property type="match status" value="1"/>
</dbReference>
<dbReference type="InterPro" id="IPR036409">
    <property type="entry name" value="Aldolase_II/adducin_N_sf"/>
</dbReference>
<organism evidence="3 4">
    <name type="scientific">Microdochium trichocladiopsis</name>
    <dbReference type="NCBI Taxonomy" id="1682393"/>
    <lineage>
        <taxon>Eukaryota</taxon>
        <taxon>Fungi</taxon>
        <taxon>Dikarya</taxon>
        <taxon>Ascomycota</taxon>
        <taxon>Pezizomycotina</taxon>
        <taxon>Sordariomycetes</taxon>
        <taxon>Xylariomycetidae</taxon>
        <taxon>Xylariales</taxon>
        <taxon>Microdochiaceae</taxon>
        <taxon>Microdochium</taxon>
    </lineage>
</organism>
<evidence type="ECO:0000313" key="3">
    <source>
        <dbReference type="EMBL" id="KAH7025140.1"/>
    </source>
</evidence>
<dbReference type="Pfam" id="PF00596">
    <property type="entry name" value="Aldolase_II"/>
    <property type="match status" value="1"/>
</dbReference>
<evidence type="ECO:0000256" key="1">
    <source>
        <dbReference type="SAM" id="SignalP"/>
    </source>
</evidence>
<dbReference type="SUPFAM" id="SSF53639">
    <property type="entry name" value="AraD/HMP-PK domain-like"/>
    <property type="match status" value="1"/>
</dbReference>
<dbReference type="SMART" id="SM01007">
    <property type="entry name" value="Aldolase_II"/>
    <property type="match status" value="1"/>
</dbReference>
<evidence type="ECO:0000259" key="2">
    <source>
        <dbReference type="SMART" id="SM01007"/>
    </source>
</evidence>
<reference evidence="3" key="1">
    <citation type="journal article" date="2021" name="Nat. Commun.">
        <title>Genetic determinants of endophytism in the Arabidopsis root mycobiome.</title>
        <authorList>
            <person name="Mesny F."/>
            <person name="Miyauchi S."/>
            <person name="Thiergart T."/>
            <person name="Pickel B."/>
            <person name="Atanasova L."/>
            <person name="Karlsson M."/>
            <person name="Huettel B."/>
            <person name="Barry K.W."/>
            <person name="Haridas S."/>
            <person name="Chen C."/>
            <person name="Bauer D."/>
            <person name="Andreopoulos W."/>
            <person name="Pangilinan J."/>
            <person name="LaButti K."/>
            <person name="Riley R."/>
            <person name="Lipzen A."/>
            <person name="Clum A."/>
            <person name="Drula E."/>
            <person name="Henrissat B."/>
            <person name="Kohler A."/>
            <person name="Grigoriev I.V."/>
            <person name="Martin F.M."/>
            <person name="Hacquard S."/>
        </authorList>
    </citation>
    <scope>NUCLEOTIDE SEQUENCE</scope>
    <source>
        <strain evidence="3">MPI-CAGE-CH-0230</strain>
    </source>
</reference>
<feature type="signal peptide" evidence="1">
    <location>
        <begin position="1"/>
        <end position="28"/>
    </location>
</feature>
<dbReference type="OrthoDB" id="2932980at2759"/>
<comment type="caution">
    <text evidence="3">The sequence shown here is derived from an EMBL/GenBank/DDBJ whole genome shotgun (WGS) entry which is preliminary data.</text>
</comment>
<dbReference type="InterPro" id="IPR001303">
    <property type="entry name" value="Aldolase_II/adducin_N"/>
</dbReference>
<dbReference type="AlphaFoldDB" id="A0A9P8XZY4"/>
<keyword evidence="1" id="KW-0732">Signal</keyword>
<dbReference type="Proteomes" id="UP000756346">
    <property type="component" value="Unassembled WGS sequence"/>
</dbReference>
<dbReference type="EMBL" id="JAGTJQ010000009">
    <property type="protein sequence ID" value="KAH7025140.1"/>
    <property type="molecule type" value="Genomic_DNA"/>
</dbReference>
<name>A0A9P8XZY4_9PEZI</name>
<keyword evidence="4" id="KW-1185">Reference proteome</keyword>
<accession>A0A9P8XZY4</accession>
<proteinExistence type="predicted"/>
<dbReference type="GeneID" id="70178277"/>